<feature type="domain" description="CoA-binding" evidence="4">
    <location>
        <begin position="9"/>
        <end position="104"/>
    </location>
</feature>
<dbReference type="InterPro" id="IPR032875">
    <property type="entry name" value="Succ_CoA_lig_flav_dom"/>
</dbReference>
<dbReference type="RefSeq" id="WP_181286745.1">
    <property type="nucleotide sequence ID" value="NZ_VDLV01000003.1"/>
</dbReference>
<dbReference type="Gene3D" id="3.30.470.20">
    <property type="entry name" value="ATP-grasp fold, B domain"/>
    <property type="match status" value="1"/>
</dbReference>
<dbReference type="InterPro" id="IPR003781">
    <property type="entry name" value="CoA-bd"/>
</dbReference>
<comment type="caution">
    <text evidence="5">The sequence shown here is derived from an EMBL/GenBank/DDBJ whole genome shotgun (WGS) entry which is preliminary data.</text>
</comment>
<evidence type="ECO:0000256" key="1">
    <source>
        <dbReference type="ARBA" id="ARBA00022598"/>
    </source>
</evidence>
<dbReference type="InterPro" id="IPR016102">
    <property type="entry name" value="Succinyl-CoA_synth-like"/>
</dbReference>
<proteinExistence type="predicted"/>
<dbReference type="InterPro" id="IPR036291">
    <property type="entry name" value="NAD(P)-bd_dom_sf"/>
</dbReference>
<evidence type="ECO:0000259" key="4">
    <source>
        <dbReference type="SMART" id="SM00881"/>
    </source>
</evidence>
<keyword evidence="3" id="KW-0067">ATP-binding</keyword>
<protein>
    <submittedName>
        <fullName evidence="5">Acetate--CoA ligase family protein</fullName>
    </submittedName>
</protein>
<dbReference type="SUPFAM" id="SSF56059">
    <property type="entry name" value="Glutathione synthetase ATP-binding domain-like"/>
    <property type="match status" value="1"/>
</dbReference>
<organism evidence="5 6">
    <name type="scientific">Pseudomonas brassicacearum subsp. neoaurantiaca</name>
    <dbReference type="NCBI Taxonomy" id="494916"/>
    <lineage>
        <taxon>Bacteria</taxon>
        <taxon>Pseudomonadati</taxon>
        <taxon>Pseudomonadota</taxon>
        <taxon>Gammaproteobacteria</taxon>
        <taxon>Pseudomonadales</taxon>
        <taxon>Pseudomonadaceae</taxon>
        <taxon>Pseudomonas</taxon>
    </lineage>
</organism>
<dbReference type="Proteomes" id="UP000572407">
    <property type="component" value="Unassembled WGS sequence"/>
</dbReference>
<dbReference type="GO" id="GO:0016874">
    <property type="term" value="F:ligase activity"/>
    <property type="evidence" value="ECO:0007669"/>
    <property type="project" value="UniProtKB-KW"/>
</dbReference>
<dbReference type="Gene3D" id="3.40.50.720">
    <property type="entry name" value="NAD(P)-binding Rossmann-like Domain"/>
    <property type="match status" value="1"/>
</dbReference>
<dbReference type="EMBL" id="VDLV01000003">
    <property type="protein sequence ID" value="MBA1376816.1"/>
    <property type="molecule type" value="Genomic_DNA"/>
</dbReference>
<keyword evidence="2" id="KW-0547">Nucleotide-binding</keyword>
<reference evidence="5 6" key="1">
    <citation type="submission" date="2019-06" db="EMBL/GenBank/DDBJ databases">
        <title>Analysis of the biodiversity of Brassica napus bacterial endophytes for the selection of potential efficient biofertilizers for rapeseed crops.</title>
        <authorList>
            <person name="Jimenez-Gomez A."/>
            <person name="Saati-Santamaria Z."/>
            <person name="Menendez E."/>
            <person name="Rivas R."/>
            <person name="Mateos P.F."/>
            <person name="Velazquez E."/>
            <person name="Garcia-Fraile P."/>
        </authorList>
    </citation>
    <scope>NUCLEOTIDE SEQUENCE [LARGE SCALE GENOMIC DNA]</scope>
    <source>
        <strain evidence="5 6">CDVBN10</strain>
    </source>
</reference>
<gene>
    <name evidence="5" type="ORF">FHK92_03115</name>
</gene>
<evidence type="ECO:0000313" key="6">
    <source>
        <dbReference type="Proteomes" id="UP000572407"/>
    </source>
</evidence>
<dbReference type="GO" id="GO:0005524">
    <property type="term" value="F:ATP binding"/>
    <property type="evidence" value="ECO:0007669"/>
    <property type="project" value="UniProtKB-KW"/>
</dbReference>
<dbReference type="SMART" id="SM00881">
    <property type="entry name" value="CoA_binding"/>
    <property type="match status" value="1"/>
</dbReference>
<dbReference type="InterPro" id="IPR051538">
    <property type="entry name" value="Acyl-CoA_Synth/Transferase"/>
</dbReference>
<dbReference type="SUPFAM" id="SSF52210">
    <property type="entry name" value="Succinyl-CoA synthetase domains"/>
    <property type="match status" value="2"/>
</dbReference>
<dbReference type="PANTHER" id="PTHR43334:SF1">
    <property type="entry name" value="3-HYDROXYPROPIONATE--COA LIGASE [ADP-FORMING]"/>
    <property type="match status" value="1"/>
</dbReference>
<dbReference type="PANTHER" id="PTHR43334">
    <property type="entry name" value="ACETATE--COA LIGASE [ADP-FORMING]"/>
    <property type="match status" value="1"/>
</dbReference>
<dbReference type="Gene3D" id="3.40.50.261">
    <property type="entry name" value="Succinyl-CoA synthetase domains"/>
    <property type="match status" value="2"/>
</dbReference>
<dbReference type="SUPFAM" id="SSF51735">
    <property type="entry name" value="NAD(P)-binding Rossmann-fold domains"/>
    <property type="match status" value="1"/>
</dbReference>
<accession>A0A7V8RHZ3</accession>
<keyword evidence="1 5" id="KW-0436">Ligase</keyword>
<evidence type="ECO:0000256" key="2">
    <source>
        <dbReference type="ARBA" id="ARBA00022741"/>
    </source>
</evidence>
<name>A0A7V8RHZ3_9PSED</name>
<dbReference type="AlphaFoldDB" id="A0A7V8RHZ3"/>
<dbReference type="Pfam" id="PF13380">
    <property type="entry name" value="CoA_binding_2"/>
    <property type="match status" value="1"/>
</dbReference>
<dbReference type="InterPro" id="IPR013815">
    <property type="entry name" value="ATP_grasp_subdomain_1"/>
</dbReference>
<evidence type="ECO:0000256" key="3">
    <source>
        <dbReference type="ARBA" id="ARBA00022840"/>
    </source>
</evidence>
<sequence>MTMDSISLLFNPGSVAVIGASGDPSKTAGRPITFLKKHGFKGRLYPVNPRYENIDGTICYPSISALPEAPDTAIILLGPDRANQAVAELAARGTRAAIVLAGGYSEAGVSGVVRQQALQDARGSMRILGPNTIGLINLTEGITLSASGALDQDALRAGNIAVISQSGGILGSILSRGAAAGIGFSKLVATSNEVDLDVADFVEHLVEDEATEVIALYLEGLRDTEKFSRAALKARAAGKPIVVFKVGRSEAGARSAASHTGALAGADALYDVYFHQLGIIRAQNFADLLDLPFALASRRRMPGKRVAILTSTGGAGTLIADALGVSGFDTPPPGQFTAGRLRDLDIGDQAVLDRNPIDLTLAGLQPEIMQQAMRILLESEDYDAVVSVVGSSGVARPSLMADAIRESQRDSAKPVLAYVSPHAPDALLRINSNGGVAFTAPESCASALLALQITNAVESHVEEQIAAGVVAMNAAEVDSLPPGTLNELQSKTLYARFGVPVTREVAVENAEQAIGVARDFGGSVALKVLSDQITHKTEVGGVALGLTEDTIAQALDEMRLTVSSKAGIVPDRFLIQEMVGSGHELILGFHRDPQLGPALLLGMGGVAAELIRDTTMRLLPIDRQQATAMLKELKTFALLDGYRGAPKADVSAVVDCILAFSNMAEVLGEKLQEAEINPLRVFDEGLGVRAVDGLTVLN</sequence>
<dbReference type="Pfam" id="PF13549">
    <property type="entry name" value="ATP-grasp_5"/>
    <property type="match status" value="1"/>
</dbReference>
<dbReference type="Pfam" id="PF13607">
    <property type="entry name" value="Succ_CoA_lig"/>
    <property type="match status" value="1"/>
</dbReference>
<dbReference type="Gene3D" id="3.30.1490.20">
    <property type="entry name" value="ATP-grasp fold, A domain"/>
    <property type="match status" value="1"/>
</dbReference>
<evidence type="ECO:0000313" key="5">
    <source>
        <dbReference type="EMBL" id="MBA1376816.1"/>
    </source>
</evidence>